<feature type="domain" description="SGNH hydrolase-type esterase" evidence="1">
    <location>
        <begin position="46"/>
        <end position="197"/>
    </location>
</feature>
<dbReference type="RefSeq" id="WP_166669963.1">
    <property type="nucleotide sequence ID" value="NZ_SORI01000002.1"/>
</dbReference>
<reference evidence="2 3" key="1">
    <citation type="submission" date="2019-03" db="EMBL/GenBank/DDBJ databases">
        <title>Genomic Encyclopedia of Type Strains, Phase IV (KMG-IV): sequencing the most valuable type-strain genomes for metagenomic binning, comparative biology and taxonomic classification.</title>
        <authorList>
            <person name="Goeker M."/>
        </authorList>
    </citation>
    <scope>NUCLEOTIDE SEQUENCE [LARGE SCALE GENOMIC DNA]</scope>
    <source>
        <strain evidence="2 3">DSM 25964</strain>
    </source>
</reference>
<dbReference type="PANTHER" id="PTHR30383">
    <property type="entry name" value="THIOESTERASE 1/PROTEASE 1/LYSOPHOSPHOLIPASE L1"/>
    <property type="match status" value="1"/>
</dbReference>
<sequence length="211" mass="22194">MIRSKPAAFTLLAVLCIAGYWFFSGPSVNSWKIVNNPPLAAGPVVAFGDSLTAGFGSGGPGRDYPAVLSGLIGREVINLGVNGDTVSRAYGRIEKLEALSPSVVLLLLGGNDLLRRANLDESFALLGEMIRRIQSGGALVVLLGIDGLPLAAPLGKRYLETARTTGALLVPDILKDILGKGSLMADGIHPNGEGYRIMAERVAKALKPYLR</sequence>
<proteinExistence type="predicted"/>
<accession>A0A4R8MBN7</accession>
<dbReference type="PROSITE" id="PS01098">
    <property type="entry name" value="LIPASE_GDSL_SER"/>
    <property type="match status" value="1"/>
</dbReference>
<dbReference type="Gene3D" id="3.40.50.1110">
    <property type="entry name" value="SGNH hydrolase"/>
    <property type="match status" value="1"/>
</dbReference>
<gene>
    <name evidence="2" type="ORF">C8D99_102114</name>
</gene>
<dbReference type="Proteomes" id="UP000295066">
    <property type="component" value="Unassembled WGS sequence"/>
</dbReference>
<evidence type="ECO:0000313" key="2">
    <source>
        <dbReference type="EMBL" id="TDY63133.1"/>
    </source>
</evidence>
<dbReference type="AlphaFoldDB" id="A0A4R8MBN7"/>
<evidence type="ECO:0000313" key="3">
    <source>
        <dbReference type="Proteomes" id="UP000295066"/>
    </source>
</evidence>
<dbReference type="InterPro" id="IPR013830">
    <property type="entry name" value="SGNH_hydro"/>
</dbReference>
<dbReference type="SUPFAM" id="SSF52266">
    <property type="entry name" value="SGNH hydrolase"/>
    <property type="match status" value="1"/>
</dbReference>
<dbReference type="GO" id="GO:0004622">
    <property type="term" value="F:phosphatidylcholine lysophospholipase activity"/>
    <property type="evidence" value="ECO:0007669"/>
    <property type="project" value="TreeGrafter"/>
</dbReference>
<protein>
    <submittedName>
        <fullName evidence="2">Lysophospholipase L1-like esterase</fullName>
    </submittedName>
</protein>
<comment type="caution">
    <text evidence="2">The sequence shown here is derived from an EMBL/GenBank/DDBJ whole genome shotgun (WGS) entry which is preliminary data.</text>
</comment>
<dbReference type="Pfam" id="PF13472">
    <property type="entry name" value="Lipase_GDSL_2"/>
    <property type="match status" value="1"/>
</dbReference>
<dbReference type="EMBL" id="SORI01000002">
    <property type="protein sequence ID" value="TDY63133.1"/>
    <property type="molecule type" value="Genomic_DNA"/>
</dbReference>
<dbReference type="InterPro" id="IPR051532">
    <property type="entry name" value="Ester_Hydrolysis_Enzymes"/>
</dbReference>
<dbReference type="PANTHER" id="PTHR30383:SF5">
    <property type="entry name" value="SGNH HYDROLASE-TYPE ESTERASE DOMAIN-CONTAINING PROTEIN"/>
    <property type="match status" value="1"/>
</dbReference>
<dbReference type="InterPro" id="IPR008265">
    <property type="entry name" value="Lipase_GDSL_AS"/>
</dbReference>
<organism evidence="2 3">
    <name type="scientific">Aminivibrio pyruvatiphilus</name>
    <dbReference type="NCBI Taxonomy" id="1005740"/>
    <lineage>
        <taxon>Bacteria</taxon>
        <taxon>Thermotogati</taxon>
        <taxon>Synergistota</taxon>
        <taxon>Synergistia</taxon>
        <taxon>Synergistales</taxon>
        <taxon>Aminobacteriaceae</taxon>
        <taxon>Aminivibrio</taxon>
    </lineage>
</organism>
<name>A0A4R8MBN7_9BACT</name>
<keyword evidence="3" id="KW-1185">Reference proteome</keyword>
<dbReference type="InterPro" id="IPR036514">
    <property type="entry name" value="SGNH_hydro_sf"/>
</dbReference>
<dbReference type="GO" id="GO:0006629">
    <property type="term" value="P:lipid metabolic process"/>
    <property type="evidence" value="ECO:0007669"/>
    <property type="project" value="InterPro"/>
</dbReference>
<evidence type="ECO:0000259" key="1">
    <source>
        <dbReference type="Pfam" id="PF13472"/>
    </source>
</evidence>